<accession>A0A5S3QME2</accession>
<dbReference type="OrthoDB" id="2967822at2"/>
<dbReference type="Proteomes" id="UP000306980">
    <property type="component" value="Unassembled WGS sequence"/>
</dbReference>
<proteinExistence type="predicted"/>
<dbReference type="Pfam" id="PF11181">
    <property type="entry name" value="YflT"/>
    <property type="match status" value="1"/>
</dbReference>
<evidence type="ECO:0000313" key="3">
    <source>
        <dbReference type="Proteomes" id="UP000306980"/>
    </source>
</evidence>
<reference evidence="2 3" key="1">
    <citation type="submission" date="2019-05" db="EMBL/GenBank/DDBJ databases">
        <title>Genomic analysis of Lentibacillus sp. NKC220-2.</title>
        <authorList>
            <person name="Oh Y.J."/>
        </authorList>
    </citation>
    <scope>NUCLEOTIDE SEQUENCE [LARGE SCALE GENOMIC DNA]</scope>
    <source>
        <strain evidence="2 3">NKC220-2</strain>
    </source>
</reference>
<sequence>MVLLLAEEIFGPFDSVEDTVKTVNILELEGYSNTNITIFAHEKYAEKLNNQTDVSVTSFESDPTQDEAFLNKIKKTFFNDIHGTHDLYGHLLDRGLSEGQAKDYSNQVQSGKIIITVETDWKMGNDPTDGTIKMKEKVDHLYQ</sequence>
<protein>
    <recommendedName>
        <fullName evidence="1">General stress protein 17M-like domain-containing protein</fullName>
    </recommendedName>
</protein>
<dbReference type="InterPro" id="IPR025889">
    <property type="entry name" value="GSP17M-like_dom"/>
</dbReference>
<organism evidence="2 3">
    <name type="scientific">Lentibacillus cibarius</name>
    <dbReference type="NCBI Taxonomy" id="2583219"/>
    <lineage>
        <taxon>Bacteria</taxon>
        <taxon>Bacillati</taxon>
        <taxon>Bacillota</taxon>
        <taxon>Bacilli</taxon>
        <taxon>Bacillales</taxon>
        <taxon>Bacillaceae</taxon>
        <taxon>Lentibacillus</taxon>
    </lineage>
</organism>
<name>A0A5S3QME2_9BACI</name>
<evidence type="ECO:0000313" key="2">
    <source>
        <dbReference type="EMBL" id="TMN22975.1"/>
    </source>
</evidence>
<comment type="caution">
    <text evidence="2">The sequence shown here is derived from an EMBL/GenBank/DDBJ whole genome shotgun (WGS) entry which is preliminary data.</text>
</comment>
<gene>
    <name evidence="2" type="ORF">FFL34_13455</name>
</gene>
<evidence type="ECO:0000259" key="1">
    <source>
        <dbReference type="Pfam" id="PF11181"/>
    </source>
</evidence>
<dbReference type="EMBL" id="VCIA01000001">
    <property type="protein sequence ID" value="TMN22975.1"/>
    <property type="molecule type" value="Genomic_DNA"/>
</dbReference>
<feature type="domain" description="General stress protein 17M-like" evidence="1">
    <location>
        <begin position="12"/>
        <end position="111"/>
    </location>
</feature>
<dbReference type="AlphaFoldDB" id="A0A5S3QME2"/>